<evidence type="ECO:0000313" key="20">
    <source>
        <dbReference type="Proteomes" id="UP000653454"/>
    </source>
</evidence>
<keyword evidence="12 17" id="KW-1133">Transmembrane helix</keyword>
<evidence type="ECO:0000256" key="15">
    <source>
        <dbReference type="ARBA" id="ARBA00045102"/>
    </source>
</evidence>
<feature type="domain" description="Reverse transcriptase" evidence="18">
    <location>
        <begin position="275"/>
        <end position="532"/>
    </location>
</feature>
<comment type="subcellular location">
    <subcellularLocation>
        <location evidence="3">Endoplasmic reticulum</location>
    </subcellularLocation>
    <subcellularLocation>
        <location evidence="2">Membrane</location>
        <topology evidence="2">Multi-pass membrane protein</topology>
    </subcellularLocation>
</comment>
<dbReference type="InterPro" id="IPR043502">
    <property type="entry name" value="DNA/RNA_pol_sf"/>
</dbReference>
<evidence type="ECO:0000256" key="4">
    <source>
        <dbReference type="ARBA" id="ARBA00004922"/>
    </source>
</evidence>
<reference evidence="19" key="1">
    <citation type="submission" date="2020-11" db="EMBL/GenBank/DDBJ databases">
        <authorList>
            <person name="Whiteford S."/>
        </authorList>
    </citation>
    <scope>NUCLEOTIDE SEQUENCE</scope>
</reference>
<accession>A0A8S4E0Y6</accession>
<evidence type="ECO:0000313" key="19">
    <source>
        <dbReference type="EMBL" id="CAG9108096.1"/>
    </source>
</evidence>
<dbReference type="InterPro" id="IPR043128">
    <property type="entry name" value="Rev_trsase/Diguanyl_cyclase"/>
</dbReference>
<proteinExistence type="inferred from homology"/>
<dbReference type="GO" id="GO:0016020">
    <property type="term" value="C:membrane"/>
    <property type="evidence" value="ECO:0007669"/>
    <property type="project" value="UniProtKB-SubCell"/>
</dbReference>
<evidence type="ECO:0000256" key="14">
    <source>
        <dbReference type="ARBA" id="ARBA00045085"/>
    </source>
</evidence>
<dbReference type="Pfam" id="PF13432">
    <property type="entry name" value="TPR_16"/>
    <property type="match status" value="1"/>
</dbReference>
<dbReference type="Pfam" id="PF13424">
    <property type="entry name" value="TPR_12"/>
    <property type="match status" value="1"/>
</dbReference>
<dbReference type="Gene3D" id="1.25.40.10">
    <property type="entry name" value="Tetratricopeptide repeat domain"/>
    <property type="match status" value="2"/>
</dbReference>
<dbReference type="SUPFAM" id="SSF48452">
    <property type="entry name" value="TPR-like"/>
    <property type="match status" value="2"/>
</dbReference>
<dbReference type="InterPro" id="IPR011990">
    <property type="entry name" value="TPR-like_helical_dom_sf"/>
</dbReference>
<dbReference type="GO" id="GO:0005783">
    <property type="term" value="C:endoplasmic reticulum"/>
    <property type="evidence" value="ECO:0007669"/>
    <property type="project" value="UniProtKB-SubCell"/>
</dbReference>
<feature type="repeat" description="TPR" evidence="16">
    <location>
        <begin position="264"/>
        <end position="297"/>
    </location>
</feature>
<comment type="pathway">
    <text evidence="4">Protein modification; protein glycosylation.</text>
</comment>
<keyword evidence="20" id="KW-1185">Reference proteome</keyword>
<evidence type="ECO:0000256" key="10">
    <source>
        <dbReference type="ARBA" id="ARBA00022803"/>
    </source>
</evidence>
<keyword evidence="8 17" id="KW-0812">Transmembrane</keyword>
<comment type="similarity">
    <text evidence="5">Belongs to the TMTC family.</text>
</comment>
<dbReference type="Pfam" id="PF00078">
    <property type="entry name" value="RVT_1"/>
    <property type="match status" value="1"/>
</dbReference>
<dbReference type="PROSITE" id="PS50005">
    <property type="entry name" value="TPR"/>
    <property type="match status" value="5"/>
</dbReference>
<evidence type="ECO:0000256" key="7">
    <source>
        <dbReference type="ARBA" id="ARBA00022679"/>
    </source>
</evidence>
<evidence type="ECO:0000259" key="18">
    <source>
        <dbReference type="PROSITE" id="PS50878"/>
    </source>
</evidence>
<dbReference type="InterPro" id="IPR019734">
    <property type="entry name" value="TPR_rpt"/>
</dbReference>
<evidence type="ECO:0000256" key="13">
    <source>
        <dbReference type="ARBA" id="ARBA00023136"/>
    </source>
</evidence>
<dbReference type="SUPFAM" id="SSF56672">
    <property type="entry name" value="DNA/RNA polymerases"/>
    <property type="match status" value="1"/>
</dbReference>
<dbReference type="Gene3D" id="3.30.70.270">
    <property type="match status" value="1"/>
</dbReference>
<keyword evidence="11" id="KW-0256">Endoplasmic reticulum</keyword>
<organism evidence="19 20">
    <name type="scientific">Plutella xylostella</name>
    <name type="common">Diamondback moth</name>
    <name type="synonym">Plutella maculipennis</name>
    <dbReference type="NCBI Taxonomy" id="51655"/>
    <lineage>
        <taxon>Eukaryota</taxon>
        <taxon>Metazoa</taxon>
        <taxon>Ecdysozoa</taxon>
        <taxon>Arthropoda</taxon>
        <taxon>Hexapoda</taxon>
        <taxon>Insecta</taxon>
        <taxon>Pterygota</taxon>
        <taxon>Neoptera</taxon>
        <taxon>Endopterygota</taxon>
        <taxon>Lepidoptera</taxon>
        <taxon>Glossata</taxon>
        <taxon>Ditrysia</taxon>
        <taxon>Yponomeutoidea</taxon>
        <taxon>Plutellidae</taxon>
        <taxon>Plutella</taxon>
    </lineage>
</organism>
<dbReference type="GO" id="GO:0071897">
    <property type="term" value="P:DNA biosynthetic process"/>
    <property type="evidence" value="ECO:0007669"/>
    <property type="project" value="UniProtKB-ARBA"/>
</dbReference>
<evidence type="ECO:0000256" key="3">
    <source>
        <dbReference type="ARBA" id="ARBA00004240"/>
    </source>
</evidence>
<evidence type="ECO:0000256" key="11">
    <source>
        <dbReference type="ARBA" id="ARBA00022824"/>
    </source>
</evidence>
<gene>
    <name evidence="19" type="ORF">PLXY2_LOCUS3773</name>
</gene>
<comment type="caution">
    <text evidence="19">The sequence shown here is derived from an EMBL/GenBank/DDBJ whole genome shotgun (WGS) entry which is preliminary data.</text>
</comment>
<feature type="repeat" description="TPR" evidence="16">
    <location>
        <begin position="870"/>
        <end position="903"/>
    </location>
</feature>
<evidence type="ECO:0000256" key="9">
    <source>
        <dbReference type="ARBA" id="ARBA00022737"/>
    </source>
</evidence>
<evidence type="ECO:0000256" key="17">
    <source>
        <dbReference type="SAM" id="Phobius"/>
    </source>
</evidence>
<dbReference type="PROSITE" id="PS50878">
    <property type="entry name" value="RT_POL"/>
    <property type="match status" value="1"/>
</dbReference>
<feature type="transmembrane region" description="Helical" evidence="17">
    <location>
        <begin position="161"/>
        <end position="184"/>
    </location>
</feature>
<keyword evidence="7" id="KW-0808">Transferase</keyword>
<evidence type="ECO:0000256" key="1">
    <source>
        <dbReference type="ARBA" id="ARBA00003582"/>
    </source>
</evidence>
<evidence type="ECO:0000256" key="8">
    <source>
        <dbReference type="ARBA" id="ARBA00022692"/>
    </source>
</evidence>
<dbReference type="Pfam" id="PF08409">
    <property type="entry name" value="TMTC_DUF1736"/>
    <property type="match status" value="1"/>
</dbReference>
<keyword evidence="10 16" id="KW-0802">TPR repeat</keyword>
<comment type="function">
    <text evidence="1">Transfers mannosyl residues to the hydroxyl group of serine or threonine residues.</text>
</comment>
<evidence type="ECO:0000256" key="2">
    <source>
        <dbReference type="ARBA" id="ARBA00004141"/>
    </source>
</evidence>
<evidence type="ECO:0000256" key="6">
    <source>
        <dbReference type="ARBA" id="ARBA00012839"/>
    </source>
</evidence>
<dbReference type="PANTHER" id="PTHR44227:SF3">
    <property type="entry name" value="PROTEIN O-MANNOSYL-TRANSFERASE TMTC4"/>
    <property type="match status" value="1"/>
</dbReference>
<feature type="repeat" description="TPR" evidence="16">
    <location>
        <begin position="298"/>
        <end position="331"/>
    </location>
</feature>
<name>A0A8S4E0Y6_PLUXY</name>
<dbReference type="EMBL" id="CAJHNJ030000010">
    <property type="protein sequence ID" value="CAG9108096.1"/>
    <property type="molecule type" value="Genomic_DNA"/>
</dbReference>
<feature type="repeat" description="TPR" evidence="16">
    <location>
        <begin position="834"/>
        <end position="867"/>
    </location>
</feature>
<keyword evidence="9" id="KW-0677">Repeat</keyword>
<dbReference type="SMART" id="SM00028">
    <property type="entry name" value="TPR"/>
    <property type="match status" value="7"/>
</dbReference>
<dbReference type="Proteomes" id="UP000653454">
    <property type="component" value="Unassembled WGS sequence"/>
</dbReference>
<dbReference type="EC" id="2.4.1.109" evidence="6"/>
<dbReference type="CDD" id="cd01650">
    <property type="entry name" value="RT_nLTR_like"/>
    <property type="match status" value="1"/>
</dbReference>
<protein>
    <recommendedName>
        <fullName evidence="6">dolichyl-phosphate-mannose--protein mannosyltransferase</fullName>
        <ecNumber evidence="6">2.4.1.109</ecNumber>
    </recommendedName>
</protein>
<feature type="transmembrane region" description="Helical" evidence="17">
    <location>
        <begin position="190"/>
        <end position="210"/>
    </location>
</feature>
<sequence>MAAVSMLFKETGITVLGFCIVYDIVTQPKVTKIDYHTPPHDKFAMVKRLLIVVPSIVILIYGRWLIMGGTKPEFKAVDNPAAFCDSTFERLATYNYIHFLNMLLMIWPEWLCFDWSMGCVPTINKQFDPRVILISCLHLYAFLVATCLFNQKISKKSKKLVVLSFSLLVIPFLPASNIFFPVGFVVAERVLYLPSAGFCLIVMLGLNKLMIRGMFTFQPGELAKFKLLAFLILIFSSRALERSYGWVSEHALFRSGLAVCPLNAKVHYNVAKVADARNETEVALAEYRRAIELYPEYYQAMNNLGNMLKHQNKYSEAEEYLRMALEHKRNRSTVDQIFLLKQLMEKKWEYAQSIHSLFVDFTKAYDSIDREALFTILRNFKIPAKIVSMVEVATKESRMKVRVGGELTDEFAVVTGLKQGDALSPMLFNLALEHVLRGVLELDFGLQLNGKHKVVGYADDLAVLGKTAEEVRKAAKLLDTEAGKIGLRINCGKSEYLHMKRYKDKSVRRQDLHVGDVTYKGVSRFKYLGCTVTDTNTRDEEIDTRIQSFLRCSAALHKVLTSRLLSRNTKLRIYKTVIRPILMYGCEAWTLTQKEESKLLVAERKVLRKIFGPRQRPDGSWRVLKNAELEDLMAGANIVGETKAHRLRWLGHLQRMGEDRSAKRAYMGRPTGCRPVGRPRYRWSDTVEADLRELQVVDWRETALDRQKWRSLVSEAKTHFGSLSQRSKHDFPPAWMNLGIVLAHQKRYQESQDAYITAIKYRHNYPDCFYNLGNLFLEMNQTEPAVAAWRQAIKLKPKHTLAWTNLLSLLDNSGQLERALQLAPEALAQLPQSAPVHFAVANVYGKLGRFEDAEVHFERALTLFGRNAQAIHYTNLGVLYHRWKKYHLAEELYLYALKLDPMFKSAKTNLGLLRKNNLI</sequence>
<comment type="catalytic activity">
    <reaction evidence="15">
        <text>a di-trans,poly-cis-dolichyl beta-D-mannosyl phosphate + L-seryl-[protein] = 3-O-(alpha-D-mannosyl)-L-seryl-[protein] + a di-trans,poly-cis-dolichyl phosphate + H(+)</text>
        <dbReference type="Rhea" id="RHEA:17377"/>
        <dbReference type="Rhea" id="RHEA-COMP:9863"/>
        <dbReference type="Rhea" id="RHEA-COMP:13546"/>
        <dbReference type="Rhea" id="RHEA-COMP:19498"/>
        <dbReference type="Rhea" id="RHEA-COMP:19501"/>
        <dbReference type="ChEBI" id="CHEBI:15378"/>
        <dbReference type="ChEBI" id="CHEBI:29999"/>
        <dbReference type="ChEBI" id="CHEBI:57683"/>
        <dbReference type="ChEBI" id="CHEBI:58211"/>
        <dbReference type="ChEBI" id="CHEBI:137321"/>
        <dbReference type="EC" id="2.4.1.109"/>
    </reaction>
</comment>
<feature type="transmembrane region" description="Helical" evidence="17">
    <location>
        <begin position="46"/>
        <end position="66"/>
    </location>
</feature>
<dbReference type="InterPro" id="IPR013618">
    <property type="entry name" value="TMTC_DUF1736"/>
</dbReference>
<dbReference type="GO" id="GO:0030968">
    <property type="term" value="P:endoplasmic reticulum unfolded protein response"/>
    <property type="evidence" value="ECO:0007669"/>
    <property type="project" value="TreeGrafter"/>
</dbReference>
<evidence type="ECO:0000256" key="12">
    <source>
        <dbReference type="ARBA" id="ARBA00022989"/>
    </source>
</evidence>
<dbReference type="InterPro" id="IPR052346">
    <property type="entry name" value="O-mannosyl-transferase_TMTC"/>
</dbReference>
<evidence type="ECO:0000256" key="16">
    <source>
        <dbReference type="PROSITE-ProRule" id="PRU00339"/>
    </source>
</evidence>
<dbReference type="AlphaFoldDB" id="A0A8S4E0Y6"/>
<feature type="transmembrane region" description="Helical" evidence="17">
    <location>
        <begin position="131"/>
        <end position="149"/>
    </location>
</feature>
<dbReference type="GO" id="GO:0004169">
    <property type="term" value="F:dolichyl-phosphate-mannose-protein mannosyltransferase activity"/>
    <property type="evidence" value="ECO:0007669"/>
    <property type="project" value="UniProtKB-EC"/>
</dbReference>
<dbReference type="InterPro" id="IPR000477">
    <property type="entry name" value="RT_dom"/>
</dbReference>
<dbReference type="PANTHER" id="PTHR44227">
    <property type="match status" value="1"/>
</dbReference>
<evidence type="ECO:0000256" key="5">
    <source>
        <dbReference type="ARBA" id="ARBA00007882"/>
    </source>
</evidence>
<feature type="repeat" description="TPR" evidence="16">
    <location>
        <begin position="766"/>
        <end position="799"/>
    </location>
</feature>
<keyword evidence="13 17" id="KW-0472">Membrane</keyword>
<comment type="catalytic activity">
    <reaction evidence="14">
        <text>a di-trans,poly-cis-dolichyl beta-D-mannosyl phosphate + L-threonyl-[protein] = 3-O-(alpha-D-mannosyl)-L-threonyl-[protein] + a di-trans,poly-cis-dolichyl phosphate + H(+)</text>
        <dbReference type="Rhea" id="RHEA:53396"/>
        <dbReference type="Rhea" id="RHEA-COMP:11060"/>
        <dbReference type="Rhea" id="RHEA-COMP:13547"/>
        <dbReference type="Rhea" id="RHEA-COMP:19498"/>
        <dbReference type="Rhea" id="RHEA-COMP:19501"/>
        <dbReference type="ChEBI" id="CHEBI:15378"/>
        <dbReference type="ChEBI" id="CHEBI:30013"/>
        <dbReference type="ChEBI" id="CHEBI:57683"/>
        <dbReference type="ChEBI" id="CHEBI:58211"/>
        <dbReference type="ChEBI" id="CHEBI:137323"/>
        <dbReference type="EC" id="2.4.1.109"/>
    </reaction>
</comment>